<dbReference type="RefSeq" id="WP_132950091.1">
    <property type="nucleotide sequence ID" value="NZ_SLXU01000001.1"/>
</dbReference>
<dbReference type="EMBL" id="SLXU01000001">
    <property type="protein sequence ID" value="TCP63154.1"/>
    <property type="molecule type" value="Genomic_DNA"/>
</dbReference>
<dbReference type="Pfam" id="PF13403">
    <property type="entry name" value="Hint_2"/>
    <property type="match status" value="1"/>
</dbReference>
<dbReference type="AlphaFoldDB" id="A0A4R2RJU7"/>
<evidence type="ECO:0000313" key="2">
    <source>
        <dbReference type="EMBL" id="TCP63154.1"/>
    </source>
</evidence>
<dbReference type="Proteomes" id="UP000295050">
    <property type="component" value="Unassembled WGS sequence"/>
</dbReference>
<gene>
    <name evidence="2" type="ORF">EV663_101421</name>
</gene>
<protein>
    <submittedName>
        <fullName evidence="2">Hint domain-containing protein</fullName>
    </submittedName>
</protein>
<name>A0A4R2RJU7_9RHOB</name>
<comment type="caution">
    <text evidence="2">The sequence shown here is derived from an EMBL/GenBank/DDBJ whole genome shotgun (WGS) entry which is preliminary data.</text>
</comment>
<keyword evidence="3" id="KW-1185">Reference proteome</keyword>
<dbReference type="OrthoDB" id="6305173at2"/>
<organism evidence="2 3">
    <name type="scientific">Rhodovulum bhavnagarense</name>
    <dbReference type="NCBI Taxonomy" id="992286"/>
    <lineage>
        <taxon>Bacteria</taxon>
        <taxon>Pseudomonadati</taxon>
        <taxon>Pseudomonadota</taxon>
        <taxon>Alphaproteobacteria</taxon>
        <taxon>Rhodobacterales</taxon>
        <taxon>Paracoccaceae</taxon>
        <taxon>Rhodovulum</taxon>
    </lineage>
</organism>
<dbReference type="InterPro" id="IPR028992">
    <property type="entry name" value="Hedgehog/Intein_dom"/>
</dbReference>
<evidence type="ECO:0000313" key="3">
    <source>
        <dbReference type="Proteomes" id="UP000295050"/>
    </source>
</evidence>
<reference evidence="2 3" key="1">
    <citation type="submission" date="2019-03" db="EMBL/GenBank/DDBJ databases">
        <title>Genomic Encyclopedia of Type Strains, Phase IV (KMG-IV): sequencing the most valuable type-strain genomes for metagenomic binning, comparative biology and taxonomic classification.</title>
        <authorList>
            <person name="Goeker M."/>
        </authorList>
    </citation>
    <scope>NUCLEOTIDE SEQUENCE [LARGE SCALE GENOMIC DNA]</scope>
    <source>
        <strain evidence="2 3">DSM 24766</strain>
    </source>
</reference>
<evidence type="ECO:0000259" key="1">
    <source>
        <dbReference type="Pfam" id="PF13403"/>
    </source>
</evidence>
<sequence length="349" mass="37576">MTVASPDECPDTASYGCHVFPATDLAVVSGANLGDGLGCLDDLCPGDIYTLRPGAEALHLAIRDTGGRCGEFLGAGPIAPSVAAGTEYGRPGATLTLEGRLTFMGADGAQVAILLISVEGERDRPVFLPLDPIEPKVSYALIRVETEPGPVRLADITAVAFTRGTMIALAGGAPRAVEDLRPGDRVLTRDHGPQPLRWVGQRTVRAVGSCAPVVISKGTLGNDADLIVSQHQRVFLYRRGAERLARTPEVLLKALHLVEDDRVFIRRGGFVDYFNLVFDNHEIIYAEGVPTESLLVNEAMLGRLPDDLAKEVSHRFPQMTQRPHYGSEADVALLRLRGPEALHRAPRRA</sequence>
<dbReference type="InterPro" id="IPR036844">
    <property type="entry name" value="Hint_dom_sf"/>
</dbReference>
<proteinExistence type="predicted"/>
<dbReference type="SUPFAM" id="SSF51294">
    <property type="entry name" value="Hedgehog/intein (Hint) domain"/>
    <property type="match status" value="1"/>
</dbReference>
<accession>A0A4R2RJU7</accession>
<feature type="domain" description="Hedgehog/Intein (Hint)" evidence="1">
    <location>
        <begin position="160"/>
        <end position="295"/>
    </location>
</feature>